<dbReference type="AlphaFoldDB" id="A0A1L7JPA1"/>
<geneLocation type="plasmid" evidence="1">
    <name>pNPD8_2</name>
</geneLocation>
<reference evidence="1" key="1">
    <citation type="submission" date="2016-05" db="EMBL/GenBank/DDBJ databases">
        <authorList>
            <person name="Lavstsen T."/>
            <person name="Jespersen J.S."/>
        </authorList>
    </citation>
    <scope>NUCLEOTIDE SEQUENCE</scope>
    <source>
        <strain evidence="1">CDC69096</strain>
        <plasmid evidence="1">pNPD8_2</plasmid>
    </source>
</reference>
<proteinExistence type="predicted"/>
<protein>
    <submittedName>
        <fullName evidence="1">Uncharacterized protein</fullName>
    </submittedName>
</protein>
<evidence type="ECO:0000313" key="1">
    <source>
        <dbReference type="EMBL" id="APU87363.1"/>
    </source>
</evidence>
<keyword evidence="1" id="KW-0614">Plasmid</keyword>
<accession>A0A1L7JPA1</accession>
<name>A0A1L7JPA1_CLOBO</name>
<dbReference type="EMBL" id="CP015723">
    <property type="protein sequence ID" value="APU87363.1"/>
    <property type="molecule type" value="Genomic_DNA"/>
</dbReference>
<sequence length="36" mass="4511">MNKENEMEVYFDGDCEWYASPWELEKTREWIIKIIN</sequence>
<organism evidence="1">
    <name type="scientific">Clostridium botulinum</name>
    <dbReference type="NCBI Taxonomy" id="1491"/>
    <lineage>
        <taxon>Bacteria</taxon>
        <taxon>Bacillati</taxon>
        <taxon>Bacillota</taxon>
        <taxon>Clostridia</taxon>
        <taxon>Eubacteriales</taxon>
        <taxon>Clostridiaceae</taxon>
        <taxon>Clostridium</taxon>
    </lineage>
</organism>
<gene>
    <name evidence="1" type="ORF">NPD8_3967</name>
</gene>